<proteinExistence type="predicted"/>
<comment type="caution">
    <text evidence="2">The sequence shown here is derived from an EMBL/GenBank/DDBJ whole genome shotgun (WGS) entry which is preliminary data.</text>
</comment>
<dbReference type="InterPro" id="IPR018635">
    <property type="entry name" value="UPF0319"/>
</dbReference>
<reference evidence="2 3" key="1">
    <citation type="submission" date="2017-09" db="EMBL/GenBank/DDBJ databases">
        <title>Pseudomonas abyssi sp. nov. isolated from Abyssopelagic Water.</title>
        <authorList>
            <person name="Wei Y."/>
        </authorList>
    </citation>
    <scope>NUCLEOTIDE SEQUENCE [LARGE SCALE GENOMIC DNA]</scope>
    <source>
        <strain evidence="2 3">MT5</strain>
    </source>
</reference>
<accession>A0A2A3MD16</accession>
<dbReference type="Pfam" id="PF09829">
    <property type="entry name" value="DUF2057"/>
    <property type="match status" value="1"/>
</dbReference>
<keyword evidence="3" id="KW-1185">Reference proteome</keyword>
<sequence length="238" mass="25167">MRQLLCLAAAALLSACAQQAPVKLYSGAEQPTSQVLVVEMPNTLEVLNINGQPAPEANRMVGNSLRQLELQPGKYRINAYFENGYDVGGGLSHEIVRTRSATFLVDGQAGDVWRLEIDEPSNLREAEAMEDDFSGYAVNTRTGERVASEPGPRYVSMLGQMFGGGSVVATQDTGIAPLGAAPQAQAGAAAPLAVPAPSQAAAPAQTLPHDASTLATLKQIYLMLSPESRDAFLEWAAQ</sequence>
<feature type="chain" id="PRO_5013308582" description="DUF2057 domain-containing protein" evidence="1">
    <location>
        <begin position="20"/>
        <end position="238"/>
    </location>
</feature>
<dbReference type="AlphaFoldDB" id="A0A2A3MD16"/>
<dbReference type="PROSITE" id="PS51257">
    <property type="entry name" value="PROKAR_LIPOPROTEIN"/>
    <property type="match status" value="1"/>
</dbReference>
<name>A0A2A3MD16_9PSED</name>
<evidence type="ECO:0008006" key="4">
    <source>
        <dbReference type="Google" id="ProtNLM"/>
    </source>
</evidence>
<evidence type="ECO:0000313" key="3">
    <source>
        <dbReference type="Proteomes" id="UP000242313"/>
    </source>
</evidence>
<feature type="signal peptide" evidence="1">
    <location>
        <begin position="1"/>
        <end position="19"/>
    </location>
</feature>
<organism evidence="2 3">
    <name type="scientific">Pseudomonas abyssi</name>
    <dbReference type="NCBI Taxonomy" id="170540"/>
    <lineage>
        <taxon>Bacteria</taxon>
        <taxon>Pseudomonadati</taxon>
        <taxon>Pseudomonadota</taxon>
        <taxon>Gammaproteobacteria</taxon>
        <taxon>Pseudomonadales</taxon>
        <taxon>Pseudomonadaceae</taxon>
        <taxon>Pseudomonas</taxon>
    </lineage>
</organism>
<evidence type="ECO:0000256" key="1">
    <source>
        <dbReference type="SAM" id="SignalP"/>
    </source>
</evidence>
<dbReference type="Proteomes" id="UP000242313">
    <property type="component" value="Unassembled WGS sequence"/>
</dbReference>
<keyword evidence="1" id="KW-0732">Signal</keyword>
<dbReference type="RefSeq" id="WP_096006412.1">
    <property type="nucleotide sequence ID" value="NZ_NTMR01000036.1"/>
</dbReference>
<gene>
    <name evidence="2" type="ORF">CNQ84_19335</name>
</gene>
<protein>
    <recommendedName>
        <fullName evidence="4">DUF2057 domain-containing protein</fullName>
    </recommendedName>
</protein>
<evidence type="ECO:0000313" key="2">
    <source>
        <dbReference type="EMBL" id="PBK02555.1"/>
    </source>
</evidence>
<dbReference type="EMBL" id="NTMR01000036">
    <property type="protein sequence ID" value="PBK02555.1"/>
    <property type="molecule type" value="Genomic_DNA"/>
</dbReference>